<reference evidence="5" key="1">
    <citation type="journal article" date="2009" name="PLoS Genet.">
        <title>Organised genome dynamics in the Escherichia coli species results in highly diverse adaptive paths.</title>
        <authorList>
            <person name="Touchon M."/>
            <person name="Hoede C."/>
            <person name="Tenaillon O."/>
            <person name="Barbe V."/>
            <person name="Baeriswyl S."/>
            <person name="Bidet P."/>
            <person name="Bingen E."/>
            <person name="Bonacorsi S."/>
            <person name="Bouchier C."/>
            <person name="Bouvet O."/>
            <person name="Calteau A."/>
            <person name="Chiapello H."/>
            <person name="Clermont O."/>
            <person name="Cruveiller S."/>
            <person name="Danchin A."/>
            <person name="Diard M."/>
            <person name="Dossat C."/>
            <person name="Karoui M.E."/>
            <person name="Frapy E."/>
            <person name="Garry L."/>
            <person name="Ghigo J.M."/>
            <person name="Gilles A.M."/>
            <person name="Johnson J."/>
            <person name="Le Bouguenec C."/>
            <person name="Lescat M."/>
            <person name="Mangenot S."/>
            <person name="Martinez-Jehanne V."/>
            <person name="Matic I."/>
            <person name="Nassif X."/>
            <person name="Oztas S."/>
            <person name="Petit M.A."/>
            <person name="Pichon C."/>
            <person name="Rouy Z."/>
            <person name="Ruf C.S."/>
            <person name="Schneider D."/>
            <person name="Tourret J."/>
            <person name="Vacherie B."/>
            <person name="Vallenet D."/>
            <person name="Medigue C."/>
            <person name="Rocha E.P.C."/>
            <person name="Denamur E."/>
        </authorList>
    </citation>
    <scope>NUCLEOTIDE SEQUENCE [LARGE SCALE GENOMIC DNA]</scope>
    <source>
        <strain evidence="5">ATCC 35469 / DSM 13698 / BCRC 15582 / CCUG 18766 / IAM 14443 / JCM 21226 / LMG 7866 / NBRC 102419 / NCTC 12128 / CDC 0568-73</strain>
    </source>
</reference>
<dbReference type="Pfam" id="PF25149">
    <property type="entry name" value="DUF7825"/>
    <property type="match status" value="1"/>
</dbReference>
<dbReference type="AlphaFoldDB" id="B7LV61"/>
<feature type="domain" description="DUF6493" evidence="1">
    <location>
        <begin position="10"/>
        <end position="317"/>
    </location>
</feature>
<dbReference type="Pfam" id="PF25148">
    <property type="entry name" value="DUF7824"/>
    <property type="match status" value="1"/>
</dbReference>
<dbReference type="InterPro" id="IPR045472">
    <property type="entry name" value="DUF6493"/>
</dbReference>
<name>B7LV61_ESCF3</name>
<dbReference type="KEGG" id="efe:EFER_2185"/>
<keyword evidence="5" id="KW-1185">Reference proteome</keyword>
<evidence type="ECO:0000313" key="5">
    <source>
        <dbReference type="Proteomes" id="UP000000745"/>
    </source>
</evidence>
<dbReference type="Pfam" id="PF20103">
    <property type="entry name" value="DUF6493"/>
    <property type="match status" value="1"/>
</dbReference>
<gene>
    <name evidence="4" type="ordered locus">EFER_2185</name>
</gene>
<evidence type="ECO:0000259" key="1">
    <source>
        <dbReference type="Pfam" id="PF20103"/>
    </source>
</evidence>
<dbReference type="InterPro" id="IPR056727">
    <property type="entry name" value="DUF7825"/>
</dbReference>
<dbReference type="SUPFAM" id="SSF48371">
    <property type="entry name" value="ARM repeat"/>
    <property type="match status" value="1"/>
</dbReference>
<evidence type="ECO:0000313" key="4">
    <source>
        <dbReference type="EMBL" id="CAQ89687.1"/>
    </source>
</evidence>
<feature type="domain" description="DUF7824" evidence="2">
    <location>
        <begin position="419"/>
        <end position="644"/>
    </location>
</feature>
<dbReference type="Proteomes" id="UP000000745">
    <property type="component" value="Chromosome"/>
</dbReference>
<dbReference type="InterPro" id="IPR056726">
    <property type="entry name" value="DUF7824"/>
</dbReference>
<sequence length="901" mass="103499">MIFRERVMDTTQEQYSKIIESGNSEQLLAFLKSLDDKQRKNLVPLIKKDVKRLGAYQWYEVSIGGLRGGSYKQNGTKNQLQMLSVAIISCYARKDCKNIERNLLNSNNAVKETLKWRCPEWLTDYINGDIKGGDFSIDYATLCDWIAEGYVGNITPQVIVNKITSASILEKHRFSLDDHIWMVFNYPCSVSWSDQWYPKESKPEGADDHKWIYFFKKYTMDKRIDRIRVLKESLLAVNRNFNREQTCWYATLFTSLQPTADECLQLQEALFSTFYCPHSKPGTTALQAIKKISEHPEFHRDEFISCLPLLFSFTTKAIVDSALMIADKLAKQHPDKRLEICQHLTTVFLNKDIALQNKTAKLIAKYSSPLDPEISALLSSYADNLLTGARDLLTDFLDITPLAPDESAELSPVVPLIRDDNRIPAIENWDDFVFLAGQAFHNVESYHFDLLPAALLRFAPEINEENVNQLEPAFMQALEASEHISFFDGMLGFFFMEYAAELISRFPLQTAKIKIMYEDFQGLKNTTDKWKKIDWGFHSYDEEDKKRSRSWIAFFKNILLLLKNNVNLPLLSTPTHLPCFIDPTVFVERLLQYQNAGVEPCSQDMQLAIQRCVFIDTQLDISQLNTEYAALVRYLFSGEQDALAQIAQDDWKLAAIITRSAVNPDTTSFDVGYALLEKHALPMELLSNLFPWFIRENKTRFPARTFNFDVSTAVQNLEITLFYADSFMPCCKYSYFGGGYKRRTLYAFPWQGDVTLMRYIEMNFHDPNISSTKSNLEILQALYDLPLPLSPMGHLLTAFCMLHADKTVRALAGELWIEKLCYPQGVNSAHIGDILGRLEKEGWSPLKRFTDLAMQALINISSRHNQALLEMISAMDSHLSTVKITNYKKLNELQLELTRKS</sequence>
<evidence type="ECO:0000259" key="2">
    <source>
        <dbReference type="Pfam" id="PF25148"/>
    </source>
</evidence>
<feature type="domain" description="DUF7825" evidence="3">
    <location>
        <begin position="738"/>
        <end position="900"/>
    </location>
</feature>
<accession>B7LV61</accession>
<organism evidence="4 5">
    <name type="scientific">Escherichia fergusonii (strain ATCC 35469 / DSM 13698 / CCUG 18766 / IAM 14443 / JCM 21226 / LMG 7866 / NBRC 102419 / NCTC 12128 / CDC 0568-73)</name>
    <dbReference type="NCBI Taxonomy" id="585054"/>
    <lineage>
        <taxon>Bacteria</taxon>
        <taxon>Pseudomonadati</taxon>
        <taxon>Pseudomonadota</taxon>
        <taxon>Gammaproteobacteria</taxon>
        <taxon>Enterobacterales</taxon>
        <taxon>Enterobacteriaceae</taxon>
        <taxon>Escherichia</taxon>
    </lineage>
</organism>
<protein>
    <submittedName>
        <fullName evidence="4">Uncharacterized protein</fullName>
    </submittedName>
</protein>
<dbReference type="InterPro" id="IPR016024">
    <property type="entry name" value="ARM-type_fold"/>
</dbReference>
<evidence type="ECO:0000259" key="3">
    <source>
        <dbReference type="Pfam" id="PF25149"/>
    </source>
</evidence>
<dbReference type="EMBL" id="CU928158">
    <property type="protein sequence ID" value="CAQ89687.1"/>
    <property type="molecule type" value="Genomic_DNA"/>
</dbReference>
<dbReference type="HOGENOM" id="CLU_011211_0_0_6"/>
<proteinExistence type="predicted"/>